<accession>A0AAN5CQC3</accession>
<dbReference type="AlphaFoldDB" id="A0AAN5CQC3"/>
<comment type="caution">
    <text evidence="3">The sequence shown here is derived from an EMBL/GenBank/DDBJ whole genome shotgun (WGS) entry which is preliminary data.</text>
</comment>
<protein>
    <submittedName>
        <fullName evidence="3">Uncharacterized protein</fullName>
    </submittedName>
</protein>
<feature type="non-terminal residue" evidence="3">
    <location>
        <position position="1"/>
    </location>
</feature>
<sequence>SLPSVFIFSLFSMTLSLEMGGTPKRRPSSRLPPPSSSMLPSLRKRGDSSHPSTSSSISTVKDHSTLAPPSIRDSSMDQLNVLSASTYSYSVTPANSSSVPGYLKPTLSSGRLSTGKTSSRIPLPLRVTPSDKDATRGLSRTRASSASIASLNDLSFSSHRGEPTKRKNETPAGRPQSILPPPKRRRFDEIGEADAVFGVKMDDDEILRRFDQKMDEIKDEYENTIVPILEKKKKMERVNETTSNSVSSEEGTVKEEKERGKVPRSLDFLASKYACIQNLSVVCRRNSQSG</sequence>
<feature type="compositionally biased region" description="Basic and acidic residues" evidence="1">
    <location>
        <begin position="159"/>
        <end position="169"/>
    </location>
</feature>
<keyword evidence="2" id="KW-0732">Signal</keyword>
<organism evidence="3 4">
    <name type="scientific">Pristionchus mayeri</name>
    <dbReference type="NCBI Taxonomy" id="1317129"/>
    <lineage>
        <taxon>Eukaryota</taxon>
        <taxon>Metazoa</taxon>
        <taxon>Ecdysozoa</taxon>
        <taxon>Nematoda</taxon>
        <taxon>Chromadorea</taxon>
        <taxon>Rhabditida</taxon>
        <taxon>Rhabditina</taxon>
        <taxon>Diplogasteromorpha</taxon>
        <taxon>Diplogasteroidea</taxon>
        <taxon>Neodiplogasteridae</taxon>
        <taxon>Pristionchus</taxon>
    </lineage>
</organism>
<feature type="compositionally biased region" description="Polar residues" evidence="1">
    <location>
        <begin position="106"/>
        <end position="120"/>
    </location>
</feature>
<feature type="region of interest" description="Disordered" evidence="1">
    <location>
        <begin position="235"/>
        <end position="261"/>
    </location>
</feature>
<evidence type="ECO:0000256" key="1">
    <source>
        <dbReference type="SAM" id="MobiDB-lite"/>
    </source>
</evidence>
<evidence type="ECO:0000313" key="4">
    <source>
        <dbReference type="Proteomes" id="UP001328107"/>
    </source>
</evidence>
<proteinExistence type="predicted"/>
<feature type="compositionally biased region" description="Polar residues" evidence="1">
    <location>
        <begin position="90"/>
        <end position="99"/>
    </location>
</feature>
<dbReference type="Proteomes" id="UP001328107">
    <property type="component" value="Unassembled WGS sequence"/>
</dbReference>
<keyword evidence="4" id="KW-1185">Reference proteome</keyword>
<dbReference type="EMBL" id="BTRK01000004">
    <property type="protein sequence ID" value="GMR48489.1"/>
    <property type="molecule type" value="Genomic_DNA"/>
</dbReference>
<name>A0AAN5CQC3_9BILA</name>
<evidence type="ECO:0000313" key="3">
    <source>
        <dbReference type="EMBL" id="GMR48489.1"/>
    </source>
</evidence>
<gene>
    <name evidence="3" type="ORF">PMAYCL1PPCAC_18684</name>
</gene>
<feature type="chain" id="PRO_5043040596" evidence="2">
    <location>
        <begin position="17"/>
        <end position="290"/>
    </location>
</feature>
<feature type="compositionally biased region" description="Low complexity" evidence="1">
    <location>
        <begin position="49"/>
        <end position="59"/>
    </location>
</feature>
<feature type="region of interest" description="Disordered" evidence="1">
    <location>
        <begin position="19"/>
        <end position="74"/>
    </location>
</feature>
<feature type="compositionally biased region" description="Low complexity" evidence="1">
    <location>
        <begin position="240"/>
        <end position="250"/>
    </location>
</feature>
<feature type="region of interest" description="Disordered" evidence="1">
    <location>
        <begin position="90"/>
        <end position="186"/>
    </location>
</feature>
<reference evidence="4" key="1">
    <citation type="submission" date="2022-10" db="EMBL/GenBank/DDBJ databases">
        <title>Genome assembly of Pristionchus species.</title>
        <authorList>
            <person name="Yoshida K."/>
            <person name="Sommer R.J."/>
        </authorList>
    </citation>
    <scope>NUCLEOTIDE SEQUENCE [LARGE SCALE GENOMIC DNA]</scope>
    <source>
        <strain evidence="4">RS5460</strain>
    </source>
</reference>
<feature type="compositionally biased region" description="Basic and acidic residues" evidence="1">
    <location>
        <begin position="251"/>
        <end position="261"/>
    </location>
</feature>
<evidence type="ECO:0000256" key="2">
    <source>
        <dbReference type="SAM" id="SignalP"/>
    </source>
</evidence>
<feature type="signal peptide" evidence="2">
    <location>
        <begin position="1"/>
        <end position="16"/>
    </location>
</feature>